<evidence type="ECO:0000313" key="2">
    <source>
        <dbReference type="Proteomes" id="UP000828941"/>
    </source>
</evidence>
<gene>
    <name evidence="1" type="ORF">L6164_012769</name>
</gene>
<proteinExistence type="predicted"/>
<organism evidence="1 2">
    <name type="scientific">Bauhinia variegata</name>
    <name type="common">Purple orchid tree</name>
    <name type="synonym">Phanera variegata</name>
    <dbReference type="NCBI Taxonomy" id="167791"/>
    <lineage>
        <taxon>Eukaryota</taxon>
        <taxon>Viridiplantae</taxon>
        <taxon>Streptophyta</taxon>
        <taxon>Embryophyta</taxon>
        <taxon>Tracheophyta</taxon>
        <taxon>Spermatophyta</taxon>
        <taxon>Magnoliopsida</taxon>
        <taxon>eudicotyledons</taxon>
        <taxon>Gunneridae</taxon>
        <taxon>Pentapetalae</taxon>
        <taxon>rosids</taxon>
        <taxon>fabids</taxon>
        <taxon>Fabales</taxon>
        <taxon>Fabaceae</taxon>
        <taxon>Cercidoideae</taxon>
        <taxon>Cercideae</taxon>
        <taxon>Bauhiniinae</taxon>
        <taxon>Bauhinia</taxon>
    </lineage>
</organism>
<evidence type="ECO:0000313" key="1">
    <source>
        <dbReference type="EMBL" id="KAI4345669.1"/>
    </source>
</evidence>
<protein>
    <submittedName>
        <fullName evidence="1">Uncharacterized protein</fullName>
    </submittedName>
</protein>
<accession>A0ACB9PCL5</accession>
<keyword evidence="2" id="KW-1185">Reference proteome</keyword>
<dbReference type="Proteomes" id="UP000828941">
    <property type="component" value="Chromosome 5"/>
</dbReference>
<reference evidence="1 2" key="1">
    <citation type="journal article" date="2022" name="DNA Res.">
        <title>Chromosomal-level genome assembly of the orchid tree Bauhinia variegata (Leguminosae; Cercidoideae) supports the allotetraploid origin hypothesis of Bauhinia.</title>
        <authorList>
            <person name="Zhong Y."/>
            <person name="Chen Y."/>
            <person name="Zheng D."/>
            <person name="Pang J."/>
            <person name="Liu Y."/>
            <person name="Luo S."/>
            <person name="Meng S."/>
            <person name="Qian L."/>
            <person name="Wei D."/>
            <person name="Dai S."/>
            <person name="Zhou R."/>
        </authorList>
    </citation>
    <scope>NUCLEOTIDE SEQUENCE [LARGE SCALE GENOMIC DNA]</scope>
    <source>
        <strain evidence="1">BV-YZ2020</strain>
    </source>
</reference>
<dbReference type="EMBL" id="CM039430">
    <property type="protein sequence ID" value="KAI4345669.1"/>
    <property type="molecule type" value="Genomic_DNA"/>
</dbReference>
<comment type="caution">
    <text evidence="1">The sequence shown here is derived from an EMBL/GenBank/DDBJ whole genome shotgun (WGS) entry which is preliminary data.</text>
</comment>
<sequence>MWLVGWLAGKVVNPSNGYGECLQRCPRDQGYFAYLSCQVRCALVPGPWEQPEEEQPYEQQGSEEEQQQGGGGQQQQGEQEQQNPYHFPSHRFQTLYRSELGYARALPRDLIVELQHLKRADVLAVPAGSSVYAANKDNRQNLRVVQLAIPVTNPEQFQFFYPGGQQNPQSYYTGFSRQTLEAAFNEGQQPQGLIVRASWEQIRQLTQQARSGQEGSQGQSQSGPFNLENYELPVSNDYGRVWETRPNQTPQLRNLGVSSVGCAQLRQGALLLPHFNTEYTVVYVVEGNGTFEMACPHLSSQGQEEEQWEAGQIQSLTAEVSE</sequence>
<name>A0ACB9PCL5_BAUVA</name>